<feature type="compositionally biased region" description="Low complexity" evidence="1">
    <location>
        <begin position="261"/>
        <end position="278"/>
    </location>
</feature>
<feature type="signal peptide" evidence="2">
    <location>
        <begin position="1"/>
        <end position="26"/>
    </location>
</feature>
<gene>
    <name evidence="3" type="ORF">WJX74_009292</name>
</gene>
<evidence type="ECO:0000256" key="1">
    <source>
        <dbReference type="SAM" id="MobiDB-lite"/>
    </source>
</evidence>
<feature type="chain" id="PRO_5043576041" evidence="2">
    <location>
        <begin position="27"/>
        <end position="287"/>
    </location>
</feature>
<sequence>MWRRHTPLLMLVGCSLLAGLRAPAEARPVRTLQQANESLPPGRSVAEVVTSLIAKIDAAAPAPGSINAGTPSDKSGVAFAHKYEAIVAAGLPLALYRYAGNDAGSDGSPAEQAQALEFLQGILTSLNNVNQAAAAQLGNAGAVAPAPAATSLTDASNQVAAVIAQHLAEAAAANAQTGTLSLAAGPSSDAKDLFKYVLATELEDGISTAESPGSNINLLAGLLAQGQVSEGFAGANILGLSNGGDSLGAAALQAGEQLLGRDGSIPQAPTGAAAAPAPTVNLENNGL</sequence>
<name>A0AAW1RHL2_9CHLO</name>
<feature type="region of interest" description="Disordered" evidence="1">
    <location>
        <begin position="261"/>
        <end position="287"/>
    </location>
</feature>
<evidence type="ECO:0000313" key="3">
    <source>
        <dbReference type="EMBL" id="KAK9833170.1"/>
    </source>
</evidence>
<dbReference type="Proteomes" id="UP001438707">
    <property type="component" value="Unassembled WGS sequence"/>
</dbReference>
<keyword evidence="2" id="KW-0732">Signal</keyword>
<evidence type="ECO:0000313" key="4">
    <source>
        <dbReference type="Proteomes" id="UP001438707"/>
    </source>
</evidence>
<proteinExistence type="predicted"/>
<comment type="caution">
    <text evidence="3">The sequence shown here is derived from an EMBL/GenBank/DDBJ whole genome shotgun (WGS) entry which is preliminary data.</text>
</comment>
<reference evidence="3 4" key="1">
    <citation type="journal article" date="2024" name="Nat. Commun.">
        <title>Phylogenomics reveals the evolutionary origins of lichenization in chlorophyte algae.</title>
        <authorList>
            <person name="Puginier C."/>
            <person name="Libourel C."/>
            <person name="Otte J."/>
            <person name="Skaloud P."/>
            <person name="Haon M."/>
            <person name="Grisel S."/>
            <person name="Petersen M."/>
            <person name="Berrin J.G."/>
            <person name="Delaux P.M."/>
            <person name="Dal Grande F."/>
            <person name="Keller J."/>
        </authorList>
    </citation>
    <scope>NUCLEOTIDE SEQUENCE [LARGE SCALE GENOMIC DNA]</scope>
    <source>
        <strain evidence="3 4">SAG 2145</strain>
    </source>
</reference>
<dbReference type="EMBL" id="JALJOS010000011">
    <property type="protein sequence ID" value="KAK9833170.1"/>
    <property type="molecule type" value="Genomic_DNA"/>
</dbReference>
<accession>A0AAW1RHL2</accession>
<dbReference type="AlphaFoldDB" id="A0AAW1RHL2"/>
<evidence type="ECO:0000256" key="2">
    <source>
        <dbReference type="SAM" id="SignalP"/>
    </source>
</evidence>
<keyword evidence="4" id="KW-1185">Reference proteome</keyword>
<protein>
    <submittedName>
        <fullName evidence="3">Uncharacterized protein</fullName>
    </submittedName>
</protein>
<organism evidence="3 4">
    <name type="scientific">Apatococcus lobatus</name>
    <dbReference type="NCBI Taxonomy" id="904363"/>
    <lineage>
        <taxon>Eukaryota</taxon>
        <taxon>Viridiplantae</taxon>
        <taxon>Chlorophyta</taxon>
        <taxon>core chlorophytes</taxon>
        <taxon>Trebouxiophyceae</taxon>
        <taxon>Chlorellales</taxon>
        <taxon>Chlorellaceae</taxon>
        <taxon>Apatococcus</taxon>
    </lineage>
</organism>